<comment type="similarity">
    <text evidence="1">Belongs to the short-chain dehydrogenases/reductases (SDR) family.</text>
</comment>
<dbReference type="Pfam" id="PF13561">
    <property type="entry name" value="adh_short_C2"/>
    <property type="match status" value="1"/>
</dbReference>
<organism evidence="2 3">
    <name type="scientific">Aminobacter carboxidus</name>
    <dbReference type="NCBI Taxonomy" id="376165"/>
    <lineage>
        <taxon>Bacteria</taxon>
        <taxon>Pseudomonadati</taxon>
        <taxon>Pseudomonadota</taxon>
        <taxon>Alphaproteobacteria</taxon>
        <taxon>Hyphomicrobiales</taxon>
        <taxon>Phyllobacteriaceae</taxon>
        <taxon>Aminobacter</taxon>
    </lineage>
</organism>
<proteinExistence type="inferred from homology"/>
<sequence>MSGFVDLTGKTVLVTGGSRGIGEGIVRGLVGEGANVVLNYGSSLEQAEVIADELGRDRCLPVQANMASWQDLDRLWAEAIAWKGRVDVLVNNAAIRQPISMQAPSQEWNAHWLHALQVNLVATAHLSRLAVLHYQQAGGGIVMGISARIAVRGDRPDFFHDGASKGGMNSLLRGIARFYAQDNIQTYLLCVGVIDTRQGKDMVSIYGAEEMLSEIPMGSFGTPQDVANVVVFCASGRARYSSGATIDVTGASFIH</sequence>
<keyword evidence="3" id="KW-1185">Reference proteome</keyword>
<accession>A0ABR9GR03</accession>
<dbReference type="PANTHER" id="PTHR42879:SF2">
    <property type="entry name" value="3-OXOACYL-[ACYL-CARRIER-PROTEIN] REDUCTASE FABG"/>
    <property type="match status" value="1"/>
</dbReference>
<reference evidence="2 3" key="1">
    <citation type="submission" date="2020-09" db="EMBL/GenBank/DDBJ databases">
        <title>Draft Genome Sequence of Aminobacter carboxidus type strain DSM 1086, a soil Gram-negative carboxydobacterium.</title>
        <authorList>
            <person name="Turrini P."/>
            <person name="Tescari M."/>
            <person name="Artuso I."/>
            <person name="Lugli G.A."/>
            <person name="Frangipani E."/>
            <person name="Ventura M."/>
            <person name="Visca P."/>
        </authorList>
    </citation>
    <scope>NUCLEOTIDE SEQUENCE [LARGE SCALE GENOMIC DNA]</scope>
    <source>
        <strain evidence="2 3">DSM 1086</strain>
    </source>
</reference>
<dbReference type="PRINTS" id="PR00081">
    <property type="entry name" value="GDHRDH"/>
</dbReference>
<dbReference type="SUPFAM" id="SSF51735">
    <property type="entry name" value="NAD(P)-binding Rossmann-fold domains"/>
    <property type="match status" value="1"/>
</dbReference>
<dbReference type="PANTHER" id="PTHR42879">
    <property type="entry name" value="3-OXOACYL-(ACYL-CARRIER-PROTEIN) REDUCTASE"/>
    <property type="match status" value="1"/>
</dbReference>
<comment type="caution">
    <text evidence="2">The sequence shown here is derived from an EMBL/GenBank/DDBJ whole genome shotgun (WGS) entry which is preliminary data.</text>
</comment>
<dbReference type="Gene3D" id="3.40.50.720">
    <property type="entry name" value="NAD(P)-binding Rossmann-like Domain"/>
    <property type="match status" value="1"/>
</dbReference>
<dbReference type="InterPro" id="IPR036291">
    <property type="entry name" value="NAD(P)-bd_dom_sf"/>
</dbReference>
<evidence type="ECO:0000313" key="2">
    <source>
        <dbReference type="EMBL" id="MBE1206081.1"/>
    </source>
</evidence>
<evidence type="ECO:0000256" key="1">
    <source>
        <dbReference type="ARBA" id="ARBA00006484"/>
    </source>
</evidence>
<dbReference type="InterPro" id="IPR002347">
    <property type="entry name" value="SDR_fam"/>
</dbReference>
<dbReference type="InterPro" id="IPR050259">
    <property type="entry name" value="SDR"/>
</dbReference>
<gene>
    <name evidence="2" type="ORF">IHE39_17430</name>
</gene>
<dbReference type="RefSeq" id="WP_192567361.1">
    <property type="nucleotide sequence ID" value="NZ_JACZEP010000005.1"/>
</dbReference>
<evidence type="ECO:0000313" key="3">
    <source>
        <dbReference type="Proteomes" id="UP000598227"/>
    </source>
</evidence>
<protein>
    <submittedName>
        <fullName evidence="2">SDR family oxidoreductase</fullName>
    </submittedName>
</protein>
<dbReference type="EMBL" id="JACZEP010000005">
    <property type="protein sequence ID" value="MBE1206081.1"/>
    <property type="molecule type" value="Genomic_DNA"/>
</dbReference>
<name>A0ABR9GR03_9HYPH</name>
<dbReference type="CDD" id="cd05233">
    <property type="entry name" value="SDR_c"/>
    <property type="match status" value="1"/>
</dbReference>
<dbReference type="Proteomes" id="UP000598227">
    <property type="component" value="Unassembled WGS sequence"/>
</dbReference>